<evidence type="ECO:0000313" key="1">
    <source>
        <dbReference type="EMBL" id="KIY44592.1"/>
    </source>
</evidence>
<dbReference type="OrthoDB" id="2752996at2759"/>
<feature type="non-terminal residue" evidence="1">
    <location>
        <position position="1"/>
    </location>
</feature>
<dbReference type="AlphaFoldDB" id="A0A0D7A0L3"/>
<reference evidence="1 2" key="1">
    <citation type="journal article" date="2015" name="Fungal Genet. Biol.">
        <title>Evolution of novel wood decay mechanisms in Agaricales revealed by the genome sequences of Fistulina hepatica and Cylindrobasidium torrendii.</title>
        <authorList>
            <person name="Floudas D."/>
            <person name="Held B.W."/>
            <person name="Riley R."/>
            <person name="Nagy L.G."/>
            <person name="Koehler G."/>
            <person name="Ransdell A.S."/>
            <person name="Younus H."/>
            <person name="Chow J."/>
            <person name="Chiniquy J."/>
            <person name="Lipzen A."/>
            <person name="Tritt A."/>
            <person name="Sun H."/>
            <person name="Haridas S."/>
            <person name="LaButti K."/>
            <person name="Ohm R.A."/>
            <person name="Kues U."/>
            <person name="Blanchette R.A."/>
            <person name="Grigoriev I.V."/>
            <person name="Minto R.E."/>
            <person name="Hibbett D.S."/>
        </authorList>
    </citation>
    <scope>NUCLEOTIDE SEQUENCE [LARGE SCALE GENOMIC DNA]</scope>
    <source>
        <strain evidence="1 2">ATCC 64428</strain>
    </source>
</reference>
<evidence type="ECO:0008006" key="3">
    <source>
        <dbReference type="Google" id="ProtNLM"/>
    </source>
</evidence>
<proteinExistence type="predicted"/>
<evidence type="ECO:0000313" key="2">
    <source>
        <dbReference type="Proteomes" id="UP000054144"/>
    </source>
</evidence>
<accession>A0A0D7A0L3</accession>
<protein>
    <recommendedName>
        <fullName evidence="3">Reverse transcriptase zinc-binding domain-containing protein</fullName>
    </recommendedName>
</protein>
<feature type="non-terminal residue" evidence="1">
    <location>
        <position position="220"/>
    </location>
</feature>
<name>A0A0D7A0L3_9AGAR</name>
<organism evidence="1 2">
    <name type="scientific">Fistulina hepatica ATCC 64428</name>
    <dbReference type="NCBI Taxonomy" id="1128425"/>
    <lineage>
        <taxon>Eukaryota</taxon>
        <taxon>Fungi</taxon>
        <taxon>Dikarya</taxon>
        <taxon>Basidiomycota</taxon>
        <taxon>Agaricomycotina</taxon>
        <taxon>Agaricomycetes</taxon>
        <taxon>Agaricomycetidae</taxon>
        <taxon>Agaricales</taxon>
        <taxon>Fistulinaceae</taxon>
        <taxon>Fistulina</taxon>
    </lineage>
</organism>
<sequence>EVLASLGQKWWTRSVQPDDLDLTVEQGMQNLNARENNDKILFNPSTTTEGHPANHFRIFIAKDDQYQVDGIPAIRATRRTTPPPIEAYTAGLMRRKEPVLRHKTESHLQLCRDAINTNQVSSPSNEAIWKSLSDDDLTNKQMIFLWKSMHDAFKTGGFWKHIPNFEDRGICPECGTEENLEHILLECEVPGQELIWDLAKTLVAKRNIQWPILSFGLIMA</sequence>
<dbReference type="EMBL" id="KN882086">
    <property type="protein sequence ID" value="KIY44592.1"/>
    <property type="molecule type" value="Genomic_DNA"/>
</dbReference>
<keyword evidence="2" id="KW-1185">Reference proteome</keyword>
<dbReference type="Proteomes" id="UP000054144">
    <property type="component" value="Unassembled WGS sequence"/>
</dbReference>
<gene>
    <name evidence="1" type="ORF">FISHEDRAFT_12145</name>
</gene>